<keyword evidence="4 5" id="KW-0067">ATP-binding</keyword>
<dbReference type="GO" id="GO:0031956">
    <property type="term" value="F:medium-chain fatty acid-CoA ligase activity"/>
    <property type="evidence" value="ECO:0007669"/>
    <property type="project" value="TreeGrafter"/>
</dbReference>
<evidence type="ECO:0000259" key="6">
    <source>
        <dbReference type="Pfam" id="PF00501"/>
    </source>
</evidence>
<feature type="domain" description="AMP-binding enzyme C-terminal" evidence="7">
    <location>
        <begin position="372"/>
        <end position="443"/>
    </location>
</feature>
<comment type="pathway">
    <text evidence="5">Quinol/quinone metabolism; 1,4-dihydroxy-2-naphthoate biosynthesis; 1,4-dihydroxy-2-naphthoate from chorismate: step 5/7.</text>
</comment>
<proteinExistence type="inferred from homology"/>
<dbReference type="KEGG" id="lact:D7I46_01635"/>
<dbReference type="UniPathway" id="UPA00079"/>
<dbReference type="GO" id="GO:0006631">
    <property type="term" value="P:fatty acid metabolic process"/>
    <property type="evidence" value="ECO:0007669"/>
    <property type="project" value="TreeGrafter"/>
</dbReference>
<reference evidence="8 9" key="1">
    <citation type="submission" date="2018-09" db="EMBL/GenBank/DDBJ databases">
        <title>Genome sequencing of strain 1JSPR-7.</title>
        <authorList>
            <person name="Heo J."/>
            <person name="Kim S.-J."/>
            <person name="Kwon S.-W."/>
        </authorList>
    </citation>
    <scope>NUCLEOTIDE SEQUENCE [LARGE SCALE GENOMIC DNA]</scope>
    <source>
        <strain evidence="8 9">1JSPR-7</strain>
    </source>
</reference>
<evidence type="ECO:0000313" key="8">
    <source>
        <dbReference type="EMBL" id="AYF99898.1"/>
    </source>
</evidence>
<dbReference type="SUPFAM" id="SSF56801">
    <property type="entry name" value="Acetyl-CoA synthetase-like"/>
    <property type="match status" value="1"/>
</dbReference>
<comment type="function">
    <text evidence="5">Converts 2-succinylbenzoate (OSB) to 2-succinylbenzoyl-CoA (OSB-CoA).</text>
</comment>
<accession>A0A387BE72</accession>
<evidence type="ECO:0000259" key="7">
    <source>
        <dbReference type="Pfam" id="PF13193"/>
    </source>
</evidence>
<dbReference type="EC" id="6.2.1.26" evidence="5"/>
<dbReference type="Proteomes" id="UP000269374">
    <property type="component" value="Chromosome"/>
</dbReference>
<dbReference type="InterPro" id="IPR010192">
    <property type="entry name" value="MenE"/>
</dbReference>
<dbReference type="PANTHER" id="PTHR43201:SF32">
    <property type="entry name" value="2-SUCCINYLBENZOATE--COA LIGASE, CHLOROPLASTIC_PEROXISOMAL"/>
    <property type="match status" value="1"/>
</dbReference>
<dbReference type="InterPro" id="IPR042099">
    <property type="entry name" value="ANL_N_sf"/>
</dbReference>
<dbReference type="GO" id="GO:0005524">
    <property type="term" value="F:ATP binding"/>
    <property type="evidence" value="ECO:0007669"/>
    <property type="project" value="UniProtKB-KW"/>
</dbReference>
<evidence type="ECO:0000256" key="3">
    <source>
        <dbReference type="ARBA" id="ARBA00022741"/>
    </source>
</evidence>
<gene>
    <name evidence="5 8" type="primary">menE</name>
    <name evidence="8" type="ORF">D7I46_01635</name>
</gene>
<keyword evidence="1 5" id="KW-0474">Menaquinone biosynthesis</keyword>
<sequence length="451" mass="50783">MKWLKEQAEKRPKQAFLNERTFSEIYIQTQRMGNHLSSLVADESRVALLSENSVDMAIVLFALLGLKKEVLLLNTHLTEHELTEQLDELGISRVFTSDNLVRKVAESISFSEIMAGPSSKVELEQNFSDDKIAVIMNTSATTGKFKSVPITWGMISSHVKASQLTIGVQEEDNWLVVLPMFHVSGLSIIMRSLFNGTATTILSKFDENEILQLIDEHKINMMSLVPTMLSRMIDKMSKGHLRMILLGGEFIPQPLISKSQKLGLPVYKTYGMTESFSQSVTFNILEFPEKLSSVGQALPGVQIEIRQKDSTGAGEIWLQSPMLMTAYLGKAPYGEAFETGDIGYLDDDGFLYVLNRRKDMIISGGENIYPKEIEDLVYTLPEIRECAVVPRTDRTWGQVPVLFVAGECSEEKLRYFMANKLAKYKLPHEIHFMDSLPKNASGKILRKDLKV</sequence>
<dbReference type="HAMAP" id="MF_00731">
    <property type="entry name" value="MenE"/>
    <property type="match status" value="1"/>
</dbReference>
<keyword evidence="3 5" id="KW-0547">Nucleotide-binding</keyword>
<evidence type="ECO:0000313" key="9">
    <source>
        <dbReference type="Proteomes" id="UP000269374"/>
    </source>
</evidence>
<dbReference type="Gene3D" id="3.30.300.30">
    <property type="match status" value="1"/>
</dbReference>
<dbReference type="Gene3D" id="3.40.50.12780">
    <property type="entry name" value="N-terminal domain of ligase-like"/>
    <property type="match status" value="1"/>
</dbReference>
<evidence type="ECO:0000256" key="4">
    <source>
        <dbReference type="ARBA" id="ARBA00022840"/>
    </source>
</evidence>
<dbReference type="PANTHER" id="PTHR43201">
    <property type="entry name" value="ACYL-COA SYNTHETASE"/>
    <property type="match status" value="1"/>
</dbReference>
<keyword evidence="9" id="KW-1185">Reference proteome</keyword>
<dbReference type="InterPro" id="IPR000873">
    <property type="entry name" value="AMP-dep_synth/lig_dom"/>
</dbReference>
<evidence type="ECO:0000256" key="1">
    <source>
        <dbReference type="ARBA" id="ARBA00022428"/>
    </source>
</evidence>
<comment type="catalytic activity">
    <reaction evidence="5">
        <text>2-succinylbenzoate + ATP + CoA = 2-succinylbenzoyl-CoA + AMP + diphosphate</text>
        <dbReference type="Rhea" id="RHEA:17009"/>
        <dbReference type="ChEBI" id="CHEBI:18325"/>
        <dbReference type="ChEBI" id="CHEBI:30616"/>
        <dbReference type="ChEBI" id="CHEBI:33019"/>
        <dbReference type="ChEBI" id="CHEBI:57287"/>
        <dbReference type="ChEBI" id="CHEBI:57364"/>
        <dbReference type="ChEBI" id="CHEBI:456215"/>
        <dbReference type="EC" id="6.2.1.26"/>
    </reaction>
</comment>
<dbReference type="NCBIfam" id="TIGR01923">
    <property type="entry name" value="menE"/>
    <property type="match status" value="1"/>
</dbReference>
<keyword evidence="2 5" id="KW-0436">Ligase</keyword>
<name>A0A387BE72_9LACT</name>
<dbReference type="UniPathway" id="UPA01057">
    <property type="reaction ID" value="UER00166"/>
</dbReference>
<dbReference type="EMBL" id="CP032627">
    <property type="protein sequence ID" value="AYF99898.1"/>
    <property type="molecule type" value="Genomic_DNA"/>
</dbReference>
<dbReference type="Pfam" id="PF00501">
    <property type="entry name" value="AMP-binding"/>
    <property type="match status" value="1"/>
</dbReference>
<evidence type="ECO:0000256" key="2">
    <source>
        <dbReference type="ARBA" id="ARBA00022598"/>
    </source>
</evidence>
<protein>
    <recommendedName>
        <fullName evidence="5">2-succinylbenzoate--CoA ligase</fullName>
        <ecNumber evidence="5">6.2.1.26</ecNumber>
    </recommendedName>
    <alternativeName>
        <fullName evidence="5">o-succinylbenzoyl-CoA synthetase</fullName>
        <shortName evidence="5">OSB-CoA synthetase</shortName>
    </alternativeName>
</protein>
<dbReference type="RefSeq" id="WP_120771287.1">
    <property type="nucleotide sequence ID" value="NZ_CP032627.1"/>
</dbReference>
<dbReference type="AlphaFoldDB" id="A0A387BE72"/>
<dbReference type="GO" id="GO:0009234">
    <property type="term" value="P:menaquinone biosynthetic process"/>
    <property type="evidence" value="ECO:0007669"/>
    <property type="project" value="UniProtKB-UniRule"/>
</dbReference>
<evidence type="ECO:0000256" key="5">
    <source>
        <dbReference type="HAMAP-Rule" id="MF_00731"/>
    </source>
</evidence>
<organism evidence="8 9">
    <name type="scientific">Lactococcus allomyrinae</name>
    <dbReference type="NCBI Taxonomy" id="2419773"/>
    <lineage>
        <taxon>Bacteria</taxon>
        <taxon>Bacillati</taxon>
        <taxon>Bacillota</taxon>
        <taxon>Bacilli</taxon>
        <taxon>Lactobacillales</taxon>
        <taxon>Streptococcaceae</taxon>
        <taxon>Lactococcus</taxon>
    </lineage>
</organism>
<dbReference type="InterPro" id="IPR045851">
    <property type="entry name" value="AMP-bd_C_sf"/>
</dbReference>
<feature type="domain" description="AMP-dependent synthetase/ligase" evidence="6">
    <location>
        <begin position="5"/>
        <end position="328"/>
    </location>
</feature>
<dbReference type="Pfam" id="PF13193">
    <property type="entry name" value="AMP-binding_C"/>
    <property type="match status" value="1"/>
</dbReference>
<dbReference type="OrthoDB" id="9765680at2"/>
<comment type="similarity">
    <text evidence="5">Belongs to the ATP-dependent AMP-binding enzyme family. MenE subfamily.</text>
</comment>
<dbReference type="GO" id="GO:0008756">
    <property type="term" value="F:o-succinylbenzoate-CoA ligase activity"/>
    <property type="evidence" value="ECO:0007669"/>
    <property type="project" value="UniProtKB-UniRule"/>
</dbReference>
<dbReference type="InterPro" id="IPR025110">
    <property type="entry name" value="AMP-bd_C"/>
</dbReference>
<comment type="pathway">
    <text evidence="5">Quinol/quinone metabolism; menaquinone biosynthesis.</text>
</comment>